<accession>A0A8K0AI63</accession>
<dbReference type="FunFam" id="3.90.930.12:FF:000004">
    <property type="entry name" value="60S ribosomal protein L9"/>
    <property type="match status" value="1"/>
</dbReference>
<evidence type="ECO:0000313" key="5">
    <source>
        <dbReference type="EMBL" id="KAF0852708.1"/>
    </source>
</evidence>
<dbReference type="FunFam" id="3.90.930.12:FF:000003">
    <property type="entry name" value="60S ribosomal protein L9"/>
    <property type="match status" value="1"/>
</dbReference>
<reference evidence="5" key="1">
    <citation type="submission" date="2019-09" db="EMBL/GenBank/DDBJ databases">
        <title>The Mitochondrial Proteome of the Jakobid, Andalucia godoyi, a Protist With the Most Gene-Rich and Bacteria-Like Mitochondrial Genome.</title>
        <authorList>
            <person name="Gray M.W."/>
            <person name="Burger G."/>
            <person name="Derelle R."/>
            <person name="Klimes V."/>
            <person name="Leger M."/>
            <person name="Sarrasin M."/>
            <person name="Vlcek C."/>
            <person name="Roger A.J."/>
            <person name="Elias M."/>
            <person name="Lang B.F."/>
        </authorList>
    </citation>
    <scope>NUCLEOTIDE SEQUENCE</scope>
    <source>
        <strain evidence="5">And28</strain>
    </source>
</reference>
<keyword evidence="6" id="KW-1185">Reference proteome</keyword>
<protein>
    <submittedName>
        <fullName evidence="5">60S large subunit ribosomal protein uL6 (RpL9)</fullName>
    </submittedName>
</protein>
<evidence type="ECO:0000256" key="3">
    <source>
        <dbReference type="ARBA" id="ARBA00023274"/>
    </source>
</evidence>
<dbReference type="InterPro" id="IPR020040">
    <property type="entry name" value="Ribosomal_uL6_a/b-dom"/>
</dbReference>
<comment type="similarity">
    <text evidence="1">Belongs to the universal ribosomal protein uL6 family.</text>
</comment>
<dbReference type="EMBL" id="VRVR01000020">
    <property type="protein sequence ID" value="KAF0852708.1"/>
    <property type="molecule type" value="Genomic_DNA"/>
</dbReference>
<dbReference type="GO" id="GO:0019843">
    <property type="term" value="F:rRNA binding"/>
    <property type="evidence" value="ECO:0007669"/>
    <property type="project" value="InterPro"/>
</dbReference>
<name>A0A8K0AI63_ANDGO</name>
<dbReference type="InterPro" id="IPR002359">
    <property type="entry name" value="Ribosomal_uL6_CS2"/>
</dbReference>
<dbReference type="PROSITE" id="PS00700">
    <property type="entry name" value="RIBOSOMAL_L6_2"/>
    <property type="match status" value="1"/>
</dbReference>
<sequence length="188" mass="21065">MVREIFSNQSIDMPEGVTVEVKSRVVRVKGPKGSLTKAFKHIPNLEMSTSKDHKKLNVAVWFGNKKEAACIRTVCTHVQNMATGVTKGFQYKMRFAYAHFPINAAFGEKGEWVEIRNFLGEKRTRKIDMPAGVKVIRSAIKDEVIVEGANVEDVSNSAARIHQSCLVKGKDIRKFLDGVYVSEKIVPQ</sequence>
<keyword evidence="3" id="KW-0687">Ribonucleoprotein</keyword>
<dbReference type="Proteomes" id="UP000799049">
    <property type="component" value="Unassembled WGS sequence"/>
</dbReference>
<dbReference type="GO" id="GO:0022625">
    <property type="term" value="C:cytosolic large ribosomal subunit"/>
    <property type="evidence" value="ECO:0007669"/>
    <property type="project" value="TreeGrafter"/>
</dbReference>
<dbReference type="InterPro" id="IPR036789">
    <property type="entry name" value="Ribosomal_uL6-like_a/b-dom_sf"/>
</dbReference>
<dbReference type="Gene3D" id="3.90.930.12">
    <property type="entry name" value="Ribosomal protein L6, alpha-beta domain"/>
    <property type="match status" value="2"/>
</dbReference>
<keyword evidence="2 5" id="KW-0689">Ribosomal protein</keyword>
<dbReference type="OrthoDB" id="10252633at2759"/>
<evidence type="ECO:0000313" key="6">
    <source>
        <dbReference type="Proteomes" id="UP000799049"/>
    </source>
</evidence>
<feature type="domain" description="Large ribosomal subunit protein uL6 alpha-beta" evidence="4">
    <location>
        <begin position="14"/>
        <end position="88"/>
    </location>
</feature>
<evidence type="ECO:0000256" key="2">
    <source>
        <dbReference type="ARBA" id="ARBA00022980"/>
    </source>
</evidence>
<evidence type="ECO:0000256" key="1">
    <source>
        <dbReference type="ARBA" id="ARBA00009356"/>
    </source>
</evidence>
<dbReference type="PANTHER" id="PTHR11655">
    <property type="entry name" value="60S/50S RIBOSOMAL PROTEIN L6/L9"/>
    <property type="match status" value="1"/>
</dbReference>
<feature type="domain" description="Large ribosomal subunit protein uL6 alpha-beta" evidence="4">
    <location>
        <begin position="109"/>
        <end position="178"/>
    </location>
</feature>
<dbReference type="PANTHER" id="PTHR11655:SF16">
    <property type="entry name" value="60S RIBOSOMAL PROTEIN L9"/>
    <property type="match status" value="1"/>
</dbReference>
<dbReference type="SUPFAM" id="SSF56053">
    <property type="entry name" value="Ribosomal protein L6"/>
    <property type="match status" value="2"/>
</dbReference>
<dbReference type="PIRSF" id="PIRSF002162">
    <property type="entry name" value="Ribosomal_L6"/>
    <property type="match status" value="1"/>
</dbReference>
<evidence type="ECO:0000259" key="4">
    <source>
        <dbReference type="Pfam" id="PF00347"/>
    </source>
</evidence>
<dbReference type="AlphaFoldDB" id="A0A8K0AI63"/>
<comment type="caution">
    <text evidence="5">The sequence shown here is derived from an EMBL/GenBank/DDBJ whole genome shotgun (WGS) entry which is preliminary data.</text>
</comment>
<dbReference type="GO" id="GO:0003735">
    <property type="term" value="F:structural constituent of ribosome"/>
    <property type="evidence" value="ECO:0007669"/>
    <property type="project" value="InterPro"/>
</dbReference>
<organism evidence="5 6">
    <name type="scientific">Andalucia godoyi</name>
    <name type="common">Flagellate</name>
    <dbReference type="NCBI Taxonomy" id="505711"/>
    <lineage>
        <taxon>Eukaryota</taxon>
        <taxon>Discoba</taxon>
        <taxon>Jakobida</taxon>
        <taxon>Andalucina</taxon>
        <taxon>Andaluciidae</taxon>
        <taxon>Andalucia</taxon>
    </lineage>
</organism>
<dbReference type="Pfam" id="PF00347">
    <property type="entry name" value="Ribosomal_L6"/>
    <property type="match status" value="2"/>
</dbReference>
<gene>
    <name evidence="5" type="ORF">ANDGO_08625</name>
</gene>
<dbReference type="GO" id="GO:0002181">
    <property type="term" value="P:cytoplasmic translation"/>
    <property type="evidence" value="ECO:0007669"/>
    <property type="project" value="TreeGrafter"/>
</dbReference>
<proteinExistence type="inferred from homology"/>
<dbReference type="InterPro" id="IPR000702">
    <property type="entry name" value="Ribosomal_uL6-like"/>
</dbReference>